<reference evidence="1 2" key="1">
    <citation type="submission" date="2024-01" db="EMBL/GenBank/DDBJ databases">
        <title>The genomes of 5 underutilized Papilionoideae crops provide insights into root nodulation and disease resistanc.</title>
        <authorList>
            <person name="Yuan L."/>
        </authorList>
    </citation>
    <scope>NUCLEOTIDE SEQUENCE [LARGE SCALE GENOMIC DNA]</scope>
    <source>
        <strain evidence="1">ZHUSHIDOU_FW_LH</strain>
        <tissue evidence="1">Leaf</tissue>
    </source>
</reference>
<dbReference type="EMBL" id="JAYWIO010000006">
    <property type="protein sequence ID" value="KAK7257381.1"/>
    <property type="molecule type" value="Genomic_DNA"/>
</dbReference>
<name>A0AAN9I1S4_CROPI</name>
<sequence>MFILYKVYFETESMDQGNSYLELCEVVNSQIMGFRLYAVVLFYTSLRCPLLDFRVLTNSINDFFSSSTITKNAVLRPELCLTCLELLTPK</sequence>
<dbReference type="AlphaFoldDB" id="A0AAN9I1S4"/>
<protein>
    <submittedName>
        <fullName evidence="1">Uncharacterized protein</fullName>
    </submittedName>
</protein>
<accession>A0AAN9I1S4</accession>
<comment type="caution">
    <text evidence="1">The sequence shown here is derived from an EMBL/GenBank/DDBJ whole genome shotgun (WGS) entry which is preliminary data.</text>
</comment>
<organism evidence="1 2">
    <name type="scientific">Crotalaria pallida</name>
    <name type="common">Smooth rattlebox</name>
    <name type="synonym">Crotalaria striata</name>
    <dbReference type="NCBI Taxonomy" id="3830"/>
    <lineage>
        <taxon>Eukaryota</taxon>
        <taxon>Viridiplantae</taxon>
        <taxon>Streptophyta</taxon>
        <taxon>Embryophyta</taxon>
        <taxon>Tracheophyta</taxon>
        <taxon>Spermatophyta</taxon>
        <taxon>Magnoliopsida</taxon>
        <taxon>eudicotyledons</taxon>
        <taxon>Gunneridae</taxon>
        <taxon>Pentapetalae</taxon>
        <taxon>rosids</taxon>
        <taxon>fabids</taxon>
        <taxon>Fabales</taxon>
        <taxon>Fabaceae</taxon>
        <taxon>Papilionoideae</taxon>
        <taxon>50 kb inversion clade</taxon>
        <taxon>genistoids sensu lato</taxon>
        <taxon>core genistoids</taxon>
        <taxon>Crotalarieae</taxon>
        <taxon>Crotalaria</taxon>
    </lineage>
</organism>
<dbReference type="Proteomes" id="UP001372338">
    <property type="component" value="Unassembled WGS sequence"/>
</dbReference>
<proteinExistence type="predicted"/>
<evidence type="ECO:0000313" key="1">
    <source>
        <dbReference type="EMBL" id="KAK7257381.1"/>
    </source>
</evidence>
<evidence type="ECO:0000313" key="2">
    <source>
        <dbReference type="Proteomes" id="UP001372338"/>
    </source>
</evidence>
<keyword evidence="2" id="KW-1185">Reference proteome</keyword>
<gene>
    <name evidence="1" type="ORF">RIF29_31320</name>
</gene>